<dbReference type="GO" id="GO:0016020">
    <property type="term" value="C:membrane"/>
    <property type="evidence" value="ECO:0007669"/>
    <property type="project" value="TreeGrafter"/>
</dbReference>
<evidence type="ECO:0000313" key="4">
    <source>
        <dbReference type="Proteomes" id="UP000001784"/>
    </source>
</evidence>
<dbReference type="Gene3D" id="3.40.50.720">
    <property type="entry name" value="NAD(P)-binding Rossmann-like Domain"/>
    <property type="match status" value="1"/>
</dbReference>
<gene>
    <name evidence="3" type="ordered locus">Sfum_3431</name>
</gene>
<keyword evidence="2" id="KW-0560">Oxidoreductase</keyword>
<dbReference type="OrthoDB" id="658698at2"/>
<dbReference type="AlphaFoldDB" id="A0LNV1"/>
<dbReference type="eggNOG" id="COG0300">
    <property type="taxonomic scope" value="Bacteria"/>
</dbReference>
<dbReference type="InterPro" id="IPR036291">
    <property type="entry name" value="NAD(P)-bd_dom_sf"/>
</dbReference>
<reference evidence="3 4" key="1">
    <citation type="submission" date="2006-10" db="EMBL/GenBank/DDBJ databases">
        <title>Complete sequence of Syntrophobacter fumaroxidans MPOB.</title>
        <authorList>
            <consortium name="US DOE Joint Genome Institute"/>
            <person name="Copeland A."/>
            <person name="Lucas S."/>
            <person name="Lapidus A."/>
            <person name="Barry K."/>
            <person name="Detter J.C."/>
            <person name="Glavina del Rio T."/>
            <person name="Hammon N."/>
            <person name="Israni S."/>
            <person name="Pitluck S."/>
            <person name="Goltsman E.G."/>
            <person name="Martinez M."/>
            <person name="Schmutz J."/>
            <person name="Larimer F."/>
            <person name="Land M."/>
            <person name="Hauser L."/>
            <person name="Kyrpides N."/>
            <person name="Kim E."/>
            <person name="Boone D.R."/>
            <person name="Brockman F."/>
            <person name="Culley D."/>
            <person name="Ferry J."/>
            <person name="Gunsalus R."/>
            <person name="McInerney M.J."/>
            <person name="Morrison M."/>
            <person name="Plugge C."/>
            <person name="Rohlin L."/>
            <person name="Scholten J."/>
            <person name="Sieber J."/>
            <person name="Stams A.J.M."/>
            <person name="Worm P."/>
            <person name="Henstra A.M."/>
            <person name="Richardson P."/>
        </authorList>
    </citation>
    <scope>NUCLEOTIDE SEQUENCE [LARGE SCALE GENOMIC DNA]</scope>
    <source>
        <strain evidence="4">DSM 10017 / MPOB</strain>
    </source>
</reference>
<comment type="similarity">
    <text evidence="1">Belongs to the short-chain dehydrogenases/reductases (SDR) family.</text>
</comment>
<dbReference type="RefSeq" id="WP_011700228.1">
    <property type="nucleotide sequence ID" value="NC_008554.1"/>
</dbReference>
<dbReference type="PANTHER" id="PTHR44196:SF3">
    <property type="entry name" value="SHORT CHAIN DEHYDROGENASE FAMILY PROTEIN"/>
    <property type="match status" value="1"/>
</dbReference>
<dbReference type="InterPro" id="IPR002347">
    <property type="entry name" value="SDR_fam"/>
</dbReference>
<dbReference type="PROSITE" id="PS00061">
    <property type="entry name" value="ADH_SHORT"/>
    <property type="match status" value="1"/>
</dbReference>
<dbReference type="SUPFAM" id="SSF51735">
    <property type="entry name" value="NAD(P)-binding Rossmann-fold domains"/>
    <property type="match status" value="1"/>
</dbReference>
<dbReference type="HOGENOM" id="CLU_010194_2_1_7"/>
<evidence type="ECO:0000256" key="2">
    <source>
        <dbReference type="ARBA" id="ARBA00023002"/>
    </source>
</evidence>
<evidence type="ECO:0000313" key="3">
    <source>
        <dbReference type="EMBL" id="ABK19103.1"/>
    </source>
</evidence>
<dbReference type="InterPro" id="IPR020904">
    <property type="entry name" value="Sc_DH/Rdtase_CS"/>
</dbReference>
<accession>A0LNV1</accession>
<dbReference type="Proteomes" id="UP000001784">
    <property type="component" value="Chromosome"/>
</dbReference>
<dbReference type="PANTHER" id="PTHR44196">
    <property type="entry name" value="DEHYDROGENASE/REDUCTASE SDR FAMILY MEMBER 7B"/>
    <property type="match status" value="1"/>
</dbReference>
<protein>
    <submittedName>
        <fullName evidence="3">Short-chain dehydrogenase/reductase SDR</fullName>
    </submittedName>
</protein>
<dbReference type="Pfam" id="PF00106">
    <property type="entry name" value="adh_short"/>
    <property type="match status" value="1"/>
</dbReference>
<dbReference type="KEGG" id="sfu:Sfum_3431"/>
<dbReference type="InParanoid" id="A0LNV1"/>
<dbReference type="STRING" id="335543.Sfum_3431"/>
<dbReference type="PRINTS" id="PR00081">
    <property type="entry name" value="GDHRDH"/>
</dbReference>
<dbReference type="GO" id="GO:0016491">
    <property type="term" value="F:oxidoreductase activity"/>
    <property type="evidence" value="ECO:0007669"/>
    <property type="project" value="UniProtKB-KW"/>
</dbReference>
<sequence>MKKAIIVGASSGIGRELAAILSREGYAVGLAARRLHLLEDLKNELRGPVFVQAIDVSDLPASMGLLERLIEAMGGLDLMVVSAGTGFINPDLGWAEEKATIDVNVSGFAAMANVAFQHFKRIGRGHLVGITSIAALRGGWDAPAYNASKAFAANYLEGLRIKAARAGLPIVVTDIQPGFVDTAMARGEGLFWVAPPRKAAEQIVAAIRRKAARVYVTRRWRLVAWLLRLLPGFVYRRL</sequence>
<proteinExistence type="inferred from homology"/>
<name>A0LNV1_SYNFM</name>
<evidence type="ECO:0000256" key="1">
    <source>
        <dbReference type="ARBA" id="ARBA00006484"/>
    </source>
</evidence>
<organism evidence="3 4">
    <name type="scientific">Syntrophobacter fumaroxidans (strain DSM 10017 / MPOB)</name>
    <dbReference type="NCBI Taxonomy" id="335543"/>
    <lineage>
        <taxon>Bacteria</taxon>
        <taxon>Pseudomonadati</taxon>
        <taxon>Thermodesulfobacteriota</taxon>
        <taxon>Syntrophobacteria</taxon>
        <taxon>Syntrophobacterales</taxon>
        <taxon>Syntrophobacteraceae</taxon>
        <taxon>Syntrophobacter</taxon>
    </lineage>
</organism>
<keyword evidence="4" id="KW-1185">Reference proteome</keyword>
<dbReference type="EMBL" id="CP000478">
    <property type="protein sequence ID" value="ABK19103.1"/>
    <property type="molecule type" value="Genomic_DNA"/>
</dbReference>